<evidence type="ECO:0000256" key="7">
    <source>
        <dbReference type="PROSITE-ProRule" id="PRU01360"/>
    </source>
</evidence>
<evidence type="ECO:0000256" key="5">
    <source>
        <dbReference type="ARBA" id="ARBA00023136"/>
    </source>
</evidence>
<dbReference type="PROSITE" id="PS52016">
    <property type="entry name" value="TONB_DEPENDENT_REC_3"/>
    <property type="match status" value="1"/>
</dbReference>
<dbReference type="Gene3D" id="2.170.130.10">
    <property type="entry name" value="TonB-dependent receptor, plug domain"/>
    <property type="match status" value="1"/>
</dbReference>
<protein>
    <submittedName>
        <fullName evidence="9">TonB-dependent receptor</fullName>
    </submittedName>
</protein>
<keyword evidence="3 7" id="KW-1134">Transmembrane beta strand</keyword>
<evidence type="ECO:0000256" key="2">
    <source>
        <dbReference type="ARBA" id="ARBA00022448"/>
    </source>
</evidence>
<comment type="caution">
    <text evidence="9">The sequence shown here is derived from an EMBL/GenBank/DDBJ whole genome shotgun (WGS) entry which is preliminary data.</text>
</comment>
<dbReference type="Gene3D" id="2.60.40.1120">
    <property type="entry name" value="Carboxypeptidase-like, regulatory domain"/>
    <property type="match status" value="1"/>
</dbReference>
<organism evidence="9 10">
    <name type="scientific">Larkinella rosea</name>
    <dbReference type="NCBI Taxonomy" id="2025312"/>
    <lineage>
        <taxon>Bacteria</taxon>
        <taxon>Pseudomonadati</taxon>
        <taxon>Bacteroidota</taxon>
        <taxon>Cytophagia</taxon>
        <taxon>Cytophagales</taxon>
        <taxon>Spirosomataceae</taxon>
        <taxon>Larkinella</taxon>
    </lineage>
</organism>
<evidence type="ECO:0000256" key="6">
    <source>
        <dbReference type="ARBA" id="ARBA00023237"/>
    </source>
</evidence>
<accession>A0A3P1BMZ4</accession>
<dbReference type="EMBL" id="RQJO01000009">
    <property type="protein sequence ID" value="RRB02510.1"/>
    <property type="molecule type" value="Genomic_DNA"/>
</dbReference>
<keyword evidence="5 7" id="KW-0472">Membrane</keyword>
<dbReference type="InterPro" id="IPR023997">
    <property type="entry name" value="TonB-dep_OMP_SusC/RagA_CS"/>
</dbReference>
<dbReference type="SUPFAM" id="SSF49464">
    <property type="entry name" value="Carboxypeptidase regulatory domain-like"/>
    <property type="match status" value="1"/>
</dbReference>
<dbReference type="FunFam" id="2.170.130.10:FF:000008">
    <property type="entry name" value="SusC/RagA family TonB-linked outer membrane protein"/>
    <property type="match status" value="1"/>
</dbReference>
<dbReference type="InterPro" id="IPR037066">
    <property type="entry name" value="Plug_dom_sf"/>
</dbReference>
<evidence type="ECO:0000256" key="1">
    <source>
        <dbReference type="ARBA" id="ARBA00004571"/>
    </source>
</evidence>
<dbReference type="NCBIfam" id="TIGR04056">
    <property type="entry name" value="OMP_RagA_SusC"/>
    <property type="match status" value="1"/>
</dbReference>
<dbReference type="AlphaFoldDB" id="A0A3P1BMZ4"/>
<gene>
    <name evidence="9" type="ORF">EHT25_18820</name>
</gene>
<dbReference type="InterPro" id="IPR008969">
    <property type="entry name" value="CarboxyPept-like_regulatory"/>
</dbReference>
<dbReference type="Pfam" id="PF07715">
    <property type="entry name" value="Plug"/>
    <property type="match status" value="1"/>
</dbReference>
<dbReference type="InterPro" id="IPR036942">
    <property type="entry name" value="Beta-barrel_TonB_sf"/>
</dbReference>
<dbReference type="GO" id="GO:0009279">
    <property type="term" value="C:cell outer membrane"/>
    <property type="evidence" value="ECO:0007669"/>
    <property type="project" value="UniProtKB-SubCell"/>
</dbReference>
<reference evidence="9 10" key="1">
    <citation type="submission" date="2018-11" db="EMBL/GenBank/DDBJ databases">
        <authorList>
            <person name="Zhou Z."/>
            <person name="Wang G."/>
        </authorList>
    </citation>
    <scope>NUCLEOTIDE SEQUENCE [LARGE SCALE GENOMIC DNA]</scope>
    <source>
        <strain evidence="9 10">KCTC52004</strain>
    </source>
</reference>
<comment type="similarity">
    <text evidence="7">Belongs to the TonB-dependent receptor family.</text>
</comment>
<dbReference type="NCBIfam" id="TIGR04057">
    <property type="entry name" value="SusC_RagA_signa"/>
    <property type="match status" value="1"/>
</dbReference>
<evidence type="ECO:0000313" key="10">
    <source>
        <dbReference type="Proteomes" id="UP000271925"/>
    </source>
</evidence>
<keyword evidence="6 7" id="KW-0998">Cell outer membrane</keyword>
<dbReference type="Proteomes" id="UP000271925">
    <property type="component" value="Unassembled WGS sequence"/>
</dbReference>
<keyword evidence="4 7" id="KW-0812">Transmembrane</keyword>
<sequence>MRNLFSSKKMAQYLVRLSLLWIVALRAFSTVWATSAVPDRMISGTVRDAENKAPLPGVNVIIKGTQRGTVTNVDGHYELTVPDQDVQLVISFVGYLPQTVDVGRNATLDISLKVDQKTLDEIVVVGYGTQSKRNVTGSIAKVDMKLTENLPNTNVTQSLRGRVAGVQFTDNGRPGQGGSILVRGPRSLSGGNDPLIIVDGIMFNASINYLNPNDIESMEVLKDASAAAIYGSRAANGVILVTTKKGTTEKPTIRFNTFVGVSDWSKKVKLLSPERYIEKTLEMRRQLGLDADPSKILTYLSATEVPNYEAGKTTDPWDAISQPGRVSSYDLSISGKTNRTNYYLSASITNEQGLIYSDQQKKLSVRSNIENQVTDWLTIGLNASFLKRDLSGAELSPSDAYDISPYGTWYNADGSPTRWVVAEDQNSANPHYNTFFSKNEEIYYNLFTNVYALVDVPFIRGLSYRLNYSPNYRADHNFNFTRQDPTRTDNMASASKFNREDFDWVQENILTYTRQINASHSFDATLLYGWNHRGVQATTATATQLSSDALSWNNLGLGGILTNTSSASGQDGVSSMFRLNYRFRNRYLATFTVRRDGSSVFAANNKYATFPSASLAWVASEEPFVKKLDFISSLKFRLSYGAVGNQGISPYQSLSSADITRYVFGDGGSTSIGVYTNRMANSNLKWETTYTTNAAVDFELFKNRIGGTIEVYNMNTRDLLVQRSLPTMTGFTSVWTNLGATNNKGLEVTLNTLNIQKGPFEWSSNFVFSANRNKIVHLYQSDTNGDGKEDDDLGNRWFIGKPMNLAFDYEMDGIYQVGDEIPAGFKPGFVRLKDRNNDGKLNADDKTVIGQTGQPLYRWGITNNVRYGPFTLSVFLNAMQGWIAGFSEADPNSNFGGNYPARALNQFDNEWWTAENRSNTNPSLGYNNPYQHNYYFSRNFVRIQDVSLFYDVPSKLIQRAKLTNLRVSVNAKNLATWTKWPGTDPESGGGAKGFPMPRTLALGLNLGF</sequence>
<dbReference type="OrthoDB" id="9768177at2"/>
<comment type="subcellular location">
    <subcellularLocation>
        <location evidence="1 7">Cell outer membrane</location>
        <topology evidence="1 7">Multi-pass membrane protein</topology>
    </subcellularLocation>
</comment>
<evidence type="ECO:0000259" key="8">
    <source>
        <dbReference type="Pfam" id="PF07715"/>
    </source>
</evidence>
<evidence type="ECO:0000256" key="3">
    <source>
        <dbReference type="ARBA" id="ARBA00022452"/>
    </source>
</evidence>
<dbReference type="InterPro" id="IPR039426">
    <property type="entry name" value="TonB-dep_rcpt-like"/>
</dbReference>
<proteinExistence type="inferred from homology"/>
<feature type="domain" description="TonB-dependent receptor plug" evidence="8">
    <location>
        <begin position="132"/>
        <end position="238"/>
    </location>
</feature>
<dbReference type="InterPro" id="IPR012910">
    <property type="entry name" value="Plug_dom"/>
</dbReference>
<keyword evidence="2 7" id="KW-0813">Transport</keyword>
<dbReference type="InterPro" id="IPR023996">
    <property type="entry name" value="TonB-dep_OMP_SusC/RagA"/>
</dbReference>
<keyword evidence="9" id="KW-0675">Receptor</keyword>
<dbReference type="Pfam" id="PF13715">
    <property type="entry name" value="CarbopepD_reg_2"/>
    <property type="match status" value="1"/>
</dbReference>
<name>A0A3P1BMZ4_9BACT</name>
<evidence type="ECO:0000256" key="4">
    <source>
        <dbReference type="ARBA" id="ARBA00022692"/>
    </source>
</evidence>
<keyword evidence="10" id="KW-1185">Reference proteome</keyword>
<dbReference type="SUPFAM" id="SSF56935">
    <property type="entry name" value="Porins"/>
    <property type="match status" value="1"/>
</dbReference>
<dbReference type="Gene3D" id="2.40.170.20">
    <property type="entry name" value="TonB-dependent receptor, beta-barrel domain"/>
    <property type="match status" value="1"/>
</dbReference>
<evidence type="ECO:0000313" key="9">
    <source>
        <dbReference type="EMBL" id="RRB02510.1"/>
    </source>
</evidence>